<dbReference type="OrthoDB" id="9793115at2"/>
<dbReference type="GO" id="GO:0016791">
    <property type="term" value="F:phosphatase activity"/>
    <property type="evidence" value="ECO:0007669"/>
    <property type="project" value="TreeGrafter"/>
</dbReference>
<evidence type="ECO:0000313" key="1">
    <source>
        <dbReference type="EMBL" id="TXR52345.1"/>
    </source>
</evidence>
<reference evidence="1 2" key="1">
    <citation type="submission" date="2019-07" db="EMBL/GenBank/DDBJ databases">
        <title>Quadrisphaera sp. strain DD2A genome sequencing and assembly.</title>
        <authorList>
            <person name="Kim I."/>
        </authorList>
    </citation>
    <scope>NUCLEOTIDE SEQUENCE [LARGE SCALE GENOMIC DNA]</scope>
    <source>
        <strain evidence="1 2">DD2A</strain>
    </source>
</reference>
<protein>
    <submittedName>
        <fullName evidence="1">Histidine phosphatase family protein</fullName>
    </submittedName>
</protein>
<dbReference type="EMBL" id="VKAC01000015">
    <property type="protein sequence ID" value="TXR52345.1"/>
    <property type="molecule type" value="Genomic_DNA"/>
</dbReference>
<dbReference type="AlphaFoldDB" id="A0A5C8Z2M6"/>
<dbReference type="Gene3D" id="3.40.50.1240">
    <property type="entry name" value="Phosphoglycerate mutase-like"/>
    <property type="match status" value="1"/>
</dbReference>
<dbReference type="SMART" id="SM00855">
    <property type="entry name" value="PGAM"/>
    <property type="match status" value="1"/>
</dbReference>
<dbReference type="CDD" id="cd07067">
    <property type="entry name" value="HP_PGM_like"/>
    <property type="match status" value="1"/>
</dbReference>
<sequence>MRLILVRHGQTPSNLLHKLDTKVPGPGLTPLGEEQARALVDTLRPERVDALWASSAARAQLTATPLAHDRGLAVQVHDGLRELDAGDLEGRTDEPSVREYLRVAFAWADGDPAAHVPGGPTGHEVLARLDAGIGAAAASVGADGAAVVVSHGGAIRAWVAARAGVGAAFAAQNPLLNTGVVVVEGDPRRGWRTVGYAGEPFGAPTAPVEESGPSAEPVMW</sequence>
<accession>A0A5C8Z2M6</accession>
<dbReference type="RefSeq" id="WP_147928182.1">
    <property type="nucleotide sequence ID" value="NZ_VKAC01000015.1"/>
</dbReference>
<dbReference type="GO" id="GO:0005737">
    <property type="term" value="C:cytoplasm"/>
    <property type="evidence" value="ECO:0007669"/>
    <property type="project" value="TreeGrafter"/>
</dbReference>
<proteinExistence type="predicted"/>
<dbReference type="SUPFAM" id="SSF53254">
    <property type="entry name" value="Phosphoglycerate mutase-like"/>
    <property type="match status" value="1"/>
</dbReference>
<evidence type="ECO:0000313" key="2">
    <source>
        <dbReference type="Proteomes" id="UP000321234"/>
    </source>
</evidence>
<dbReference type="PANTHER" id="PTHR48100">
    <property type="entry name" value="BROAD-SPECIFICITY PHOSPHATASE YOR283W-RELATED"/>
    <property type="match status" value="1"/>
</dbReference>
<dbReference type="PROSITE" id="PS00175">
    <property type="entry name" value="PG_MUTASE"/>
    <property type="match status" value="1"/>
</dbReference>
<keyword evidence="2" id="KW-1185">Reference proteome</keyword>
<dbReference type="InterPro" id="IPR050275">
    <property type="entry name" value="PGM_Phosphatase"/>
</dbReference>
<dbReference type="InterPro" id="IPR001345">
    <property type="entry name" value="PG/BPGM_mutase_AS"/>
</dbReference>
<name>A0A5C8Z2M6_9ACTN</name>
<comment type="caution">
    <text evidence="1">The sequence shown here is derived from an EMBL/GenBank/DDBJ whole genome shotgun (WGS) entry which is preliminary data.</text>
</comment>
<dbReference type="Pfam" id="PF00300">
    <property type="entry name" value="His_Phos_1"/>
    <property type="match status" value="1"/>
</dbReference>
<dbReference type="Proteomes" id="UP000321234">
    <property type="component" value="Unassembled WGS sequence"/>
</dbReference>
<gene>
    <name evidence="1" type="ORF">FMM08_20400</name>
</gene>
<organism evidence="1 2">
    <name type="scientific">Quadrisphaera setariae</name>
    <dbReference type="NCBI Taxonomy" id="2593304"/>
    <lineage>
        <taxon>Bacteria</taxon>
        <taxon>Bacillati</taxon>
        <taxon>Actinomycetota</taxon>
        <taxon>Actinomycetes</taxon>
        <taxon>Kineosporiales</taxon>
        <taxon>Kineosporiaceae</taxon>
        <taxon>Quadrisphaera</taxon>
    </lineage>
</organism>
<dbReference type="InterPro" id="IPR029033">
    <property type="entry name" value="His_PPase_superfam"/>
</dbReference>
<dbReference type="InterPro" id="IPR013078">
    <property type="entry name" value="His_Pase_superF_clade-1"/>
</dbReference>
<dbReference type="PANTHER" id="PTHR48100:SF58">
    <property type="entry name" value="PE-PGRS FAMILY PROTEIN PE_PGRS11"/>
    <property type="match status" value="1"/>
</dbReference>